<accession>A0ABR9JA43</accession>
<dbReference type="InterPro" id="IPR005097">
    <property type="entry name" value="Sacchrp_dh_NADP-bd"/>
</dbReference>
<dbReference type="SUPFAM" id="SSF51735">
    <property type="entry name" value="NAD(P)-binding Rossmann-fold domains"/>
    <property type="match status" value="1"/>
</dbReference>
<sequence>MEAPTRDHDLVLFGATGFVGELIAGYVAHHAPPDLRVGLAGRSRAKLETVRSRLPVAAQDWAIIEADTQRPDSLAAMAAGTRVLFTTVGPYAKYGLSVVEACARAGTHYGDLTGEVSFVREAIDRWDALARTTGARIVHACGYDSVPSDLAVLLLHRAAQADGAGGLTRVQLVARAKGGVSGGTIESMRGQLDGIRTDPVLRSLAGDPYSLSPDRTAEPTTRQPPDLGWVGRSDDGPWAAPFIMASANTRIVRRSNALQGWAYGRSLRYGEVMGMGRGPVGAVTAGATALGLRLFGAALALPPTRKVLDRVLPSPGAGPSEAARRSGWFHSEVTASTESGQRYRAIAAGPGDPGYAATAVMAGETAISLALDGDPLPPATGSLTPATALGNILVDRLREAGHTYEVTSLARRRK</sequence>
<dbReference type="RefSeq" id="WP_192592648.1">
    <property type="nucleotide sequence ID" value="NZ_JADBEE010000002.1"/>
</dbReference>
<comment type="caution">
    <text evidence="3">The sequence shown here is derived from an EMBL/GenBank/DDBJ whole genome shotgun (WGS) entry which is preliminary data.</text>
</comment>
<dbReference type="Gene3D" id="3.40.50.720">
    <property type="entry name" value="NAD(P)-binding Rossmann-like Domain"/>
    <property type="match status" value="1"/>
</dbReference>
<proteinExistence type="predicted"/>
<gene>
    <name evidence="3" type="ORF">H4W26_002661</name>
</gene>
<organism evidence="3 4">
    <name type="scientific">Nesterenkonia halotolerans</name>
    <dbReference type="NCBI Taxonomy" id="225325"/>
    <lineage>
        <taxon>Bacteria</taxon>
        <taxon>Bacillati</taxon>
        <taxon>Actinomycetota</taxon>
        <taxon>Actinomycetes</taxon>
        <taxon>Micrococcales</taxon>
        <taxon>Micrococcaceae</taxon>
        <taxon>Nesterenkonia</taxon>
    </lineage>
</organism>
<reference evidence="3 4" key="1">
    <citation type="submission" date="2020-10" db="EMBL/GenBank/DDBJ databases">
        <title>Sequencing the genomes of 1000 actinobacteria strains.</title>
        <authorList>
            <person name="Klenk H.-P."/>
        </authorList>
    </citation>
    <scope>NUCLEOTIDE SEQUENCE [LARGE SCALE GENOMIC DNA]</scope>
    <source>
        <strain evidence="3 4">DSM 15474</strain>
    </source>
</reference>
<evidence type="ECO:0000259" key="2">
    <source>
        <dbReference type="Pfam" id="PF03435"/>
    </source>
</evidence>
<dbReference type="Proteomes" id="UP000636579">
    <property type="component" value="Unassembled WGS sequence"/>
</dbReference>
<dbReference type="PANTHER" id="PTHR12286">
    <property type="entry name" value="SACCHAROPINE DEHYDROGENASE-LIKE OXIDOREDUCTASE"/>
    <property type="match status" value="1"/>
</dbReference>
<dbReference type="EMBL" id="JADBEE010000002">
    <property type="protein sequence ID" value="MBE1515869.1"/>
    <property type="molecule type" value="Genomic_DNA"/>
</dbReference>
<feature type="region of interest" description="Disordered" evidence="1">
    <location>
        <begin position="206"/>
        <end position="231"/>
    </location>
</feature>
<evidence type="ECO:0000256" key="1">
    <source>
        <dbReference type="SAM" id="MobiDB-lite"/>
    </source>
</evidence>
<dbReference type="PANTHER" id="PTHR12286:SF5">
    <property type="entry name" value="SACCHAROPINE DEHYDROGENASE-LIKE OXIDOREDUCTASE"/>
    <property type="match status" value="1"/>
</dbReference>
<evidence type="ECO:0000313" key="3">
    <source>
        <dbReference type="EMBL" id="MBE1515869.1"/>
    </source>
</evidence>
<protein>
    <submittedName>
        <fullName evidence="3">Short subunit dehydrogenase-like uncharacterized protein</fullName>
    </submittedName>
</protein>
<dbReference type="Pfam" id="PF03435">
    <property type="entry name" value="Sacchrp_dh_NADP"/>
    <property type="match status" value="1"/>
</dbReference>
<feature type="domain" description="Saccharopine dehydrogenase NADP binding" evidence="2">
    <location>
        <begin position="11"/>
        <end position="133"/>
    </location>
</feature>
<keyword evidence="4" id="KW-1185">Reference proteome</keyword>
<name>A0ABR9JA43_9MICC</name>
<evidence type="ECO:0000313" key="4">
    <source>
        <dbReference type="Proteomes" id="UP000636579"/>
    </source>
</evidence>
<dbReference type="InterPro" id="IPR051276">
    <property type="entry name" value="Saccharopine_DH-like_oxidrdct"/>
</dbReference>
<dbReference type="InterPro" id="IPR036291">
    <property type="entry name" value="NAD(P)-bd_dom_sf"/>
</dbReference>